<comment type="subcellular location">
    <subcellularLocation>
        <location evidence="6">Cytoplasm</location>
    </subcellularLocation>
</comment>
<proteinExistence type="inferred from homology"/>
<dbReference type="InterPro" id="IPR029064">
    <property type="entry name" value="Ribosomal_eL30-like_sf"/>
</dbReference>
<dbReference type="Gene3D" id="3.30.1330.30">
    <property type="match status" value="1"/>
</dbReference>
<dbReference type="CDD" id="cd18103">
    <property type="entry name" value="SpoU-like_RlmB"/>
    <property type="match status" value="1"/>
</dbReference>
<evidence type="ECO:0000256" key="3">
    <source>
        <dbReference type="ARBA" id="ARBA00022603"/>
    </source>
</evidence>
<keyword evidence="10" id="KW-1185">Reference proteome</keyword>
<dbReference type="SMART" id="SM00967">
    <property type="entry name" value="SpoU_sub_bind"/>
    <property type="match status" value="1"/>
</dbReference>
<organism evidence="9 10">
    <name type="scientific">Acidihalobacter ferrooxydans</name>
    <dbReference type="NCBI Taxonomy" id="1765967"/>
    <lineage>
        <taxon>Bacteria</taxon>
        <taxon>Pseudomonadati</taxon>
        <taxon>Pseudomonadota</taxon>
        <taxon>Gammaproteobacteria</taxon>
        <taxon>Chromatiales</taxon>
        <taxon>Ectothiorhodospiraceae</taxon>
        <taxon>Acidihalobacter</taxon>
    </lineage>
</organism>
<evidence type="ECO:0000313" key="9">
    <source>
        <dbReference type="EMBL" id="APZ42427.1"/>
    </source>
</evidence>
<comment type="catalytic activity">
    <reaction evidence="6">
        <text>guanosine(2251) in 23S rRNA + S-adenosyl-L-methionine = 2'-O-methylguanosine(2251) in 23S rRNA + S-adenosyl-L-homocysteine + H(+)</text>
        <dbReference type="Rhea" id="RHEA:24140"/>
        <dbReference type="Rhea" id="RHEA-COMP:10239"/>
        <dbReference type="Rhea" id="RHEA-COMP:10241"/>
        <dbReference type="ChEBI" id="CHEBI:15378"/>
        <dbReference type="ChEBI" id="CHEBI:57856"/>
        <dbReference type="ChEBI" id="CHEBI:59789"/>
        <dbReference type="ChEBI" id="CHEBI:74269"/>
        <dbReference type="ChEBI" id="CHEBI:74445"/>
        <dbReference type="EC" id="2.1.1.185"/>
    </reaction>
</comment>
<evidence type="ECO:0000256" key="6">
    <source>
        <dbReference type="HAMAP-Rule" id="MF_01887"/>
    </source>
</evidence>
<keyword evidence="1 6" id="KW-0963">Cytoplasm</keyword>
<evidence type="ECO:0000256" key="5">
    <source>
        <dbReference type="ARBA" id="ARBA00022691"/>
    </source>
</evidence>
<dbReference type="AlphaFoldDB" id="A0A1P8UF01"/>
<evidence type="ECO:0000256" key="4">
    <source>
        <dbReference type="ARBA" id="ARBA00022679"/>
    </source>
</evidence>
<dbReference type="STRING" id="1765967.BW247_04430"/>
<dbReference type="Pfam" id="PF08032">
    <property type="entry name" value="SpoU_sub_bind"/>
    <property type="match status" value="1"/>
</dbReference>
<dbReference type="HAMAP" id="MF_01887">
    <property type="entry name" value="23SrRNA_methyltr_B"/>
    <property type="match status" value="1"/>
</dbReference>
<dbReference type="InterPro" id="IPR004441">
    <property type="entry name" value="rRNA_MeTrfase_TrmH"/>
</dbReference>
<comment type="similarity">
    <text evidence="6">Belongs to the class IV-like SAM-binding methyltransferase superfamily. RNA methyltransferase TrmH family. RlmB subfamily.</text>
</comment>
<dbReference type="PANTHER" id="PTHR46429">
    <property type="entry name" value="23S RRNA (GUANOSINE-2'-O-)-METHYLTRANSFERASE RLMB"/>
    <property type="match status" value="1"/>
</dbReference>
<dbReference type="GO" id="GO:0005829">
    <property type="term" value="C:cytosol"/>
    <property type="evidence" value="ECO:0007669"/>
    <property type="project" value="TreeGrafter"/>
</dbReference>
<keyword evidence="2 6" id="KW-0698">rRNA processing</keyword>
<dbReference type="InterPro" id="IPR024915">
    <property type="entry name" value="23S_rRNA_MeTrfase_RlmB"/>
</dbReference>
<dbReference type="InterPro" id="IPR001537">
    <property type="entry name" value="SpoU_MeTrfase"/>
</dbReference>
<dbReference type="EMBL" id="CP019434">
    <property type="protein sequence ID" value="APZ42427.1"/>
    <property type="molecule type" value="Genomic_DNA"/>
</dbReference>
<dbReference type="SUPFAM" id="SSF55315">
    <property type="entry name" value="L30e-like"/>
    <property type="match status" value="1"/>
</dbReference>
<dbReference type="GO" id="GO:0070039">
    <property type="term" value="F:rRNA (guanosine-2'-O-)-methyltransferase activity"/>
    <property type="evidence" value="ECO:0007669"/>
    <property type="project" value="UniProtKB-UniRule"/>
</dbReference>
<feature type="binding site" evidence="6">
    <location>
        <position position="202"/>
    </location>
    <ligand>
        <name>S-adenosyl-L-methionine</name>
        <dbReference type="ChEBI" id="CHEBI:59789"/>
    </ligand>
</feature>
<dbReference type="Gene3D" id="3.40.1280.10">
    <property type="match status" value="1"/>
</dbReference>
<feature type="region of interest" description="Disordered" evidence="7">
    <location>
        <begin position="61"/>
        <end position="83"/>
    </location>
</feature>
<keyword evidence="4 6" id="KW-0808">Transferase</keyword>
<feature type="binding site" evidence="6">
    <location>
        <position position="222"/>
    </location>
    <ligand>
        <name>S-adenosyl-L-methionine</name>
        <dbReference type="ChEBI" id="CHEBI:59789"/>
    </ligand>
</feature>
<dbReference type="NCBIfam" id="TIGR00186">
    <property type="entry name" value="rRNA_methyl_3"/>
    <property type="match status" value="1"/>
</dbReference>
<keyword evidence="3 6" id="KW-0489">Methyltransferase</keyword>
<name>A0A1P8UF01_9GAMM</name>
<gene>
    <name evidence="6" type="primary">rlmB</name>
    <name evidence="9" type="ORF">BW247_04430</name>
</gene>
<dbReference type="EC" id="2.1.1.185" evidence="6"/>
<dbReference type="InterPro" id="IPR013123">
    <property type="entry name" value="SpoU_subst-bd"/>
</dbReference>
<dbReference type="FunFam" id="3.40.1280.10:FF:000008">
    <property type="entry name" value="Group 3 RNA methyltransferase TrmH"/>
    <property type="match status" value="1"/>
</dbReference>
<evidence type="ECO:0000256" key="2">
    <source>
        <dbReference type="ARBA" id="ARBA00022552"/>
    </source>
</evidence>
<dbReference type="GO" id="GO:0003723">
    <property type="term" value="F:RNA binding"/>
    <property type="evidence" value="ECO:0007669"/>
    <property type="project" value="InterPro"/>
</dbReference>
<dbReference type="InterPro" id="IPR029028">
    <property type="entry name" value="Alpha/beta_knot_MTases"/>
</dbReference>
<feature type="domain" description="RNA 2-O ribose methyltransferase substrate binding" evidence="8">
    <location>
        <begin position="10"/>
        <end position="86"/>
    </location>
</feature>
<reference evidence="9 10" key="1">
    <citation type="submission" date="2017-01" db="EMBL/GenBank/DDBJ databases">
        <title>Draft sequence of Acidihalobacter ferrooxidans strain DSM 14175 (strain V8).</title>
        <authorList>
            <person name="Khaleque H.N."/>
            <person name="Ramsay J.P."/>
            <person name="Murphy R.J.T."/>
            <person name="Kaksonen A.H."/>
            <person name="Boxall N.J."/>
            <person name="Watkin E.L.J."/>
        </authorList>
    </citation>
    <scope>NUCLEOTIDE SEQUENCE [LARGE SCALE GENOMIC DNA]</scope>
    <source>
        <strain evidence="9 10">V8</strain>
    </source>
</reference>
<evidence type="ECO:0000256" key="7">
    <source>
        <dbReference type="SAM" id="MobiDB-lite"/>
    </source>
</evidence>
<dbReference type="Proteomes" id="UP000243807">
    <property type="component" value="Chromosome"/>
</dbReference>
<dbReference type="KEGG" id="afy:BW247_04430"/>
<accession>A0A1P8UF01</accession>
<dbReference type="RefSeq" id="WP_076836027.1">
    <property type="nucleotide sequence ID" value="NZ_CP019434.1"/>
</dbReference>
<feature type="binding site" evidence="6">
    <location>
        <position position="231"/>
    </location>
    <ligand>
        <name>S-adenosyl-L-methionine</name>
        <dbReference type="ChEBI" id="CHEBI:59789"/>
    </ligand>
</feature>
<dbReference type="Pfam" id="PF00588">
    <property type="entry name" value="SpoU_methylase"/>
    <property type="match status" value="1"/>
</dbReference>
<dbReference type="SUPFAM" id="SSF75217">
    <property type="entry name" value="alpha/beta knot"/>
    <property type="match status" value="1"/>
</dbReference>
<protein>
    <recommendedName>
        <fullName evidence="6">23S rRNA (guanosine-2'-O-)-methyltransferase RlmB</fullName>
        <ecNumber evidence="6">2.1.1.185</ecNumber>
    </recommendedName>
    <alternativeName>
        <fullName evidence="6">23S rRNA (guanosine2251 2'-O)-methyltransferase</fullName>
    </alternativeName>
    <alternativeName>
        <fullName evidence="6">23S rRNA Gm2251 2'-O-methyltransferase</fullName>
    </alternativeName>
</protein>
<sequence length="250" mass="26234">MSRELREATLLHGINAVESALAHDPERVLTLWVDAGRVDKRLGALIEQARSLGVSVQTSSRKALDRRVPGGHHQGVMADYRPPPPLGEGQLLDRVEAADAPLLLVLDGVTDPHNLGACLRTAAAAGALAVVAPRDRAASLTPVARKAASGAADVIPFVPVTNLSRTLGSLKQFGVWVVGAASTAERELYAQDLRGSQALVLGAEGAGLRRLTAEACDVLVRIPISATMESLNVSVAAGVCLFEAVRQRRA</sequence>
<dbReference type="InterPro" id="IPR029026">
    <property type="entry name" value="tRNA_m1G_MTases_N"/>
</dbReference>
<evidence type="ECO:0000313" key="10">
    <source>
        <dbReference type="Proteomes" id="UP000243807"/>
    </source>
</evidence>
<evidence type="ECO:0000256" key="1">
    <source>
        <dbReference type="ARBA" id="ARBA00022490"/>
    </source>
</evidence>
<dbReference type="PANTHER" id="PTHR46429:SF1">
    <property type="entry name" value="23S RRNA (GUANOSINE-2'-O-)-METHYLTRANSFERASE RLMB"/>
    <property type="match status" value="1"/>
</dbReference>
<comment type="function">
    <text evidence="6">Specifically methylates the ribose of guanosine 2251 in 23S rRNA.</text>
</comment>
<evidence type="ECO:0000259" key="8">
    <source>
        <dbReference type="SMART" id="SM00967"/>
    </source>
</evidence>
<dbReference type="OrthoDB" id="9785673at2"/>
<keyword evidence="5 6" id="KW-0949">S-adenosyl-L-methionine</keyword>